<name>A0A7J0F2C7_9ERIC</name>
<keyword evidence="1" id="KW-0436">Ligase</keyword>
<dbReference type="Proteomes" id="UP000585474">
    <property type="component" value="Unassembled WGS sequence"/>
</dbReference>
<evidence type="ECO:0000313" key="1">
    <source>
        <dbReference type="EMBL" id="GFY92834.1"/>
    </source>
</evidence>
<dbReference type="GO" id="GO:0004812">
    <property type="term" value="F:aminoacyl-tRNA ligase activity"/>
    <property type="evidence" value="ECO:0007669"/>
    <property type="project" value="UniProtKB-KW"/>
</dbReference>
<dbReference type="AlphaFoldDB" id="A0A7J0F2C7"/>
<protein>
    <submittedName>
        <fullName evidence="1">tRNA synthetase class I (I, L, M and V) family protein</fullName>
    </submittedName>
</protein>
<sequence length="141" mass="15359">MDAVTQFQNYSVTFDPVGLGGAGRNNCSRIGDQTGIRHKVTIAEESFHGISNLAFTITLTRPALVFNSNAILSLHGGNTKFANGLQTYLMSRDHHNLKSEFQLGSGKVKVDCIENQPTVDVILGQHVFLSVGDHFLSTKAR</sequence>
<comment type="caution">
    <text evidence="1">The sequence shown here is derived from an EMBL/GenBank/DDBJ whole genome shotgun (WGS) entry which is preliminary data.</text>
</comment>
<proteinExistence type="predicted"/>
<evidence type="ECO:0000313" key="2">
    <source>
        <dbReference type="Proteomes" id="UP000585474"/>
    </source>
</evidence>
<organism evidence="1 2">
    <name type="scientific">Actinidia rufa</name>
    <dbReference type="NCBI Taxonomy" id="165716"/>
    <lineage>
        <taxon>Eukaryota</taxon>
        <taxon>Viridiplantae</taxon>
        <taxon>Streptophyta</taxon>
        <taxon>Embryophyta</taxon>
        <taxon>Tracheophyta</taxon>
        <taxon>Spermatophyta</taxon>
        <taxon>Magnoliopsida</taxon>
        <taxon>eudicotyledons</taxon>
        <taxon>Gunneridae</taxon>
        <taxon>Pentapetalae</taxon>
        <taxon>asterids</taxon>
        <taxon>Ericales</taxon>
        <taxon>Actinidiaceae</taxon>
        <taxon>Actinidia</taxon>
    </lineage>
</organism>
<reference evidence="1 2" key="1">
    <citation type="submission" date="2019-07" db="EMBL/GenBank/DDBJ databases">
        <title>De Novo Assembly of kiwifruit Actinidia rufa.</title>
        <authorList>
            <person name="Sugita-Konishi S."/>
            <person name="Sato K."/>
            <person name="Mori E."/>
            <person name="Abe Y."/>
            <person name="Kisaki G."/>
            <person name="Hamano K."/>
            <person name="Suezawa K."/>
            <person name="Otani M."/>
            <person name="Fukuda T."/>
            <person name="Manabe T."/>
            <person name="Gomi K."/>
            <person name="Tabuchi M."/>
            <person name="Akimitsu K."/>
            <person name="Kataoka I."/>
        </authorList>
    </citation>
    <scope>NUCLEOTIDE SEQUENCE [LARGE SCALE GENOMIC DNA]</scope>
    <source>
        <strain evidence="2">cv. Fuchu</strain>
    </source>
</reference>
<keyword evidence="2" id="KW-1185">Reference proteome</keyword>
<keyword evidence="1" id="KW-0030">Aminoacyl-tRNA synthetase</keyword>
<accession>A0A7J0F2C7</accession>
<dbReference type="EMBL" id="BJWL01000008">
    <property type="protein sequence ID" value="GFY92834.1"/>
    <property type="molecule type" value="Genomic_DNA"/>
</dbReference>
<dbReference type="OrthoDB" id="1706657at2759"/>
<gene>
    <name evidence="1" type="ORF">Acr_08g0012300</name>
</gene>